<dbReference type="SUPFAM" id="SSF56322">
    <property type="entry name" value="ADC synthase"/>
    <property type="match status" value="1"/>
</dbReference>
<dbReference type="Gene3D" id="3.60.120.10">
    <property type="entry name" value="Anthranilate synthase"/>
    <property type="match status" value="1"/>
</dbReference>
<feature type="domain" description="Chorismate-utilising enzyme C-terminal" evidence="6">
    <location>
        <begin position="65"/>
        <end position="307"/>
    </location>
</feature>
<dbReference type="NCBIfam" id="TIGR00543">
    <property type="entry name" value="isochor_syn"/>
    <property type="match status" value="1"/>
</dbReference>
<evidence type="ECO:0000256" key="4">
    <source>
        <dbReference type="ARBA" id="ARBA00023235"/>
    </source>
</evidence>
<evidence type="ECO:0000256" key="2">
    <source>
        <dbReference type="ARBA" id="ARBA00005297"/>
    </source>
</evidence>
<dbReference type="eggNOG" id="COG1169">
    <property type="taxonomic scope" value="Bacteria"/>
</dbReference>
<dbReference type="HOGENOM" id="CLU_006493_8_0_10"/>
<comment type="catalytic activity">
    <reaction evidence="1">
        <text>chorismate = isochorismate</text>
        <dbReference type="Rhea" id="RHEA:18985"/>
        <dbReference type="ChEBI" id="CHEBI:29748"/>
        <dbReference type="ChEBI" id="CHEBI:29780"/>
        <dbReference type="EC" id="5.4.4.2"/>
    </reaction>
</comment>
<evidence type="ECO:0000313" key="8">
    <source>
        <dbReference type="Proteomes" id="UP000005631"/>
    </source>
</evidence>
<dbReference type="Pfam" id="PF00425">
    <property type="entry name" value="Chorismate_bind"/>
    <property type="match status" value="1"/>
</dbReference>
<evidence type="ECO:0000256" key="1">
    <source>
        <dbReference type="ARBA" id="ARBA00000799"/>
    </source>
</evidence>
<dbReference type="Proteomes" id="UP000005631">
    <property type="component" value="Chromosome"/>
</dbReference>
<evidence type="ECO:0000313" key="7">
    <source>
        <dbReference type="EMBL" id="AEV31327.1"/>
    </source>
</evidence>
<comment type="similarity">
    <text evidence="2">Belongs to the isochorismate synthase family.</text>
</comment>
<name>G8R804_OWEHD</name>
<dbReference type="KEGG" id="oho:Oweho_0306"/>
<evidence type="ECO:0000256" key="5">
    <source>
        <dbReference type="ARBA" id="ARBA00041564"/>
    </source>
</evidence>
<keyword evidence="8" id="KW-1185">Reference proteome</keyword>
<dbReference type="AlphaFoldDB" id="G8R804"/>
<accession>G8R804</accession>
<dbReference type="GO" id="GO:0008909">
    <property type="term" value="F:isochorismate synthase activity"/>
    <property type="evidence" value="ECO:0007669"/>
    <property type="project" value="UniProtKB-EC"/>
</dbReference>
<evidence type="ECO:0000259" key="6">
    <source>
        <dbReference type="Pfam" id="PF00425"/>
    </source>
</evidence>
<dbReference type="InterPro" id="IPR004561">
    <property type="entry name" value="IsoChor_synthase"/>
</dbReference>
<keyword evidence="4" id="KW-0413">Isomerase</keyword>
<organism evidence="7 8">
    <name type="scientific">Owenweeksia hongkongensis (strain DSM 17368 / CIP 108786 / JCM 12287 / NRRL B-23963 / UST20020801)</name>
    <dbReference type="NCBI Taxonomy" id="926562"/>
    <lineage>
        <taxon>Bacteria</taxon>
        <taxon>Pseudomonadati</taxon>
        <taxon>Bacteroidota</taxon>
        <taxon>Flavobacteriia</taxon>
        <taxon>Flavobacteriales</taxon>
        <taxon>Owenweeksiaceae</taxon>
        <taxon>Owenweeksia</taxon>
    </lineage>
</organism>
<gene>
    <name evidence="7" type="ordered locus">Oweho_0306</name>
</gene>
<dbReference type="InterPro" id="IPR015890">
    <property type="entry name" value="Chorismate_C"/>
</dbReference>
<dbReference type="EC" id="5.4.4.2" evidence="3"/>
<evidence type="ECO:0000256" key="3">
    <source>
        <dbReference type="ARBA" id="ARBA00012824"/>
    </source>
</evidence>
<dbReference type="STRING" id="926562.Oweho_0306"/>
<reference evidence="7 8" key="1">
    <citation type="journal article" date="2012" name="Stand. Genomic Sci.">
        <title>Genome sequence of the orange-pigmented seawater bacterium Owenweeksia hongkongensis type strain (UST20020801(T)).</title>
        <authorList>
            <person name="Riedel T."/>
            <person name="Held B."/>
            <person name="Nolan M."/>
            <person name="Lucas S."/>
            <person name="Lapidus A."/>
            <person name="Tice H."/>
            <person name="Del Rio T.G."/>
            <person name="Cheng J.F."/>
            <person name="Han C."/>
            <person name="Tapia R."/>
            <person name="Goodwin L.A."/>
            <person name="Pitluck S."/>
            <person name="Liolios K."/>
            <person name="Mavromatis K."/>
            <person name="Pagani I."/>
            <person name="Ivanova N."/>
            <person name="Mikhailova N."/>
            <person name="Pati A."/>
            <person name="Chen A."/>
            <person name="Palaniappan K."/>
            <person name="Rohde M."/>
            <person name="Tindall B.J."/>
            <person name="Detter J.C."/>
            <person name="Goker M."/>
            <person name="Woyke T."/>
            <person name="Bristow J."/>
            <person name="Eisen J.A."/>
            <person name="Markowitz V."/>
            <person name="Hugenholtz P."/>
            <person name="Klenk H.P."/>
            <person name="Kyrpides N.C."/>
        </authorList>
    </citation>
    <scope>NUCLEOTIDE SEQUENCE</scope>
    <source>
        <strain evidence="8">DSM 17368 / JCM 12287 / NRRL B-23963</strain>
    </source>
</reference>
<dbReference type="InterPro" id="IPR005801">
    <property type="entry name" value="ADC_synthase"/>
</dbReference>
<dbReference type="PANTHER" id="PTHR42839">
    <property type="entry name" value="ISOCHORISMATE SYNTHASE ENTC"/>
    <property type="match status" value="1"/>
</dbReference>
<sequence>MQKLFISLPGNSDYKVYTSDSGGGFAFRFSSFEGHEEVNLKMNQTNDESFLSENLGGQHFNIPTHEEYVKLVENTVAHIRKNDLGKIVMSRPQRFDKIIEPVLVFKKLVEAYPTACVYLFTHPEVGTWMGATPETLLSKKGDVLKTMSLAGTQKKGEEDKFTGKEKIEQELVTDYITEILNSEKGVEGVKAEGPIIAEAGNVVHLKTAIEATVQGSFNLSSLIKKLHPTPAVAGFPKKEALEFIKKNEPYKRSFYAGYFGLNQRTDAHYFVNLRCMQVFHDSVVLYAGGGITRDSNPEAEWEETENKMQTLLQVLK</sequence>
<protein>
    <recommendedName>
        <fullName evidence="3">isochorismate synthase</fullName>
        <ecNumber evidence="3">5.4.4.2</ecNumber>
    </recommendedName>
    <alternativeName>
        <fullName evidence="5">Isochorismate mutase</fullName>
    </alternativeName>
</protein>
<proteinExistence type="inferred from homology"/>
<dbReference type="EMBL" id="CP003156">
    <property type="protein sequence ID" value="AEV31327.1"/>
    <property type="molecule type" value="Genomic_DNA"/>
</dbReference>
<dbReference type="PANTHER" id="PTHR42839:SF2">
    <property type="entry name" value="ISOCHORISMATE SYNTHASE ENTC"/>
    <property type="match status" value="1"/>
</dbReference>